<gene>
    <name evidence="4" type="ORF">K504DRAFT_353565</name>
</gene>
<accession>A0A6G1KH90</accession>
<dbReference type="InterPro" id="IPR051164">
    <property type="entry name" value="NmrA-like_oxidored"/>
</dbReference>
<dbReference type="EMBL" id="MU005767">
    <property type="protein sequence ID" value="KAF2711915.1"/>
    <property type="molecule type" value="Genomic_DNA"/>
</dbReference>
<dbReference type="PANTHER" id="PTHR42748">
    <property type="entry name" value="NITROGEN METABOLITE REPRESSION PROTEIN NMRA FAMILY MEMBER"/>
    <property type="match status" value="1"/>
</dbReference>
<evidence type="ECO:0000259" key="3">
    <source>
        <dbReference type="Pfam" id="PF05368"/>
    </source>
</evidence>
<reference evidence="4" key="1">
    <citation type="journal article" date="2020" name="Stud. Mycol.">
        <title>101 Dothideomycetes genomes: a test case for predicting lifestyles and emergence of pathogens.</title>
        <authorList>
            <person name="Haridas S."/>
            <person name="Albert R."/>
            <person name="Binder M."/>
            <person name="Bloem J."/>
            <person name="Labutti K."/>
            <person name="Salamov A."/>
            <person name="Andreopoulos B."/>
            <person name="Baker S."/>
            <person name="Barry K."/>
            <person name="Bills G."/>
            <person name="Bluhm B."/>
            <person name="Cannon C."/>
            <person name="Castanera R."/>
            <person name="Culley D."/>
            <person name="Daum C."/>
            <person name="Ezra D."/>
            <person name="Gonzalez J."/>
            <person name="Henrissat B."/>
            <person name="Kuo A."/>
            <person name="Liang C."/>
            <person name="Lipzen A."/>
            <person name="Lutzoni F."/>
            <person name="Magnuson J."/>
            <person name="Mondo S."/>
            <person name="Nolan M."/>
            <person name="Ohm R."/>
            <person name="Pangilinan J."/>
            <person name="Park H.-J."/>
            <person name="Ramirez L."/>
            <person name="Alfaro M."/>
            <person name="Sun H."/>
            <person name="Tritt A."/>
            <person name="Yoshinaga Y."/>
            <person name="Zwiers L.-H."/>
            <person name="Turgeon B."/>
            <person name="Goodwin S."/>
            <person name="Spatafora J."/>
            <person name="Crous P."/>
            <person name="Grigoriev I."/>
        </authorList>
    </citation>
    <scope>NUCLEOTIDE SEQUENCE</scope>
    <source>
        <strain evidence="4">CBS 279.74</strain>
    </source>
</reference>
<dbReference type="OrthoDB" id="3358371at2759"/>
<dbReference type="PANTHER" id="PTHR42748:SF26">
    <property type="entry name" value="NMRA-LIKE DOMAIN-CONTAINING PROTEIN"/>
    <property type="match status" value="1"/>
</dbReference>
<evidence type="ECO:0000256" key="2">
    <source>
        <dbReference type="ARBA" id="ARBA00022857"/>
    </source>
</evidence>
<dbReference type="GO" id="GO:0005634">
    <property type="term" value="C:nucleus"/>
    <property type="evidence" value="ECO:0007669"/>
    <property type="project" value="TreeGrafter"/>
</dbReference>
<evidence type="ECO:0000256" key="1">
    <source>
        <dbReference type="ARBA" id="ARBA00006328"/>
    </source>
</evidence>
<feature type="non-terminal residue" evidence="4">
    <location>
        <position position="1"/>
    </location>
</feature>
<proteinExistence type="inferred from homology"/>
<evidence type="ECO:0000313" key="5">
    <source>
        <dbReference type="Proteomes" id="UP000799428"/>
    </source>
</evidence>
<dbReference type="AlphaFoldDB" id="A0A6G1KH90"/>
<dbReference type="Gene3D" id="3.40.50.720">
    <property type="entry name" value="NAD(P)-binding Rossmann-like Domain"/>
    <property type="match status" value="1"/>
</dbReference>
<dbReference type="SUPFAM" id="SSF51735">
    <property type="entry name" value="NAD(P)-binding Rossmann-fold domains"/>
    <property type="match status" value="1"/>
</dbReference>
<feature type="non-terminal residue" evidence="4">
    <location>
        <position position="286"/>
    </location>
</feature>
<evidence type="ECO:0000313" key="4">
    <source>
        <dbReference type="EMBL" id="KAF2711915.1"/>
    </source>
</evidence>
<keyword evidence="5" id="KW-1185">Reference proteome</keyword>
<dbReference type="InterPro" id="IPR036291">
    <property type="entry name" value="NAD(P)-bd_dom_sf"/>
</dbReference>
<dbReference type="Proteomes" id="UP000799428">
    <property type="component" value="Unassembled WGS sequence"/>
</dbReference>
<comment type="similarity">
    <text evidence="1">Belongs to the NmrA-type oxidoreductase family.</text>
</comment>
<dbReference type="Pfam" id="PF05368">
    <property type="entry name" value="NmrA"/>
    <property type="match status" value="1"/>
</dbReference>
<feature type="domain" description="NmrA-like" evidence="3">
    <location>
        <begin position="8"/>
        <end position="258"/>
    </location>
</feature>
<keyword evidence="2" id="KW-0521">NADP</keyword>
<dbReference type="InterPro" id="IPR008030">
    <property type="entry name" value="NmrA-like"/>
</dbReference>
<name>A0A6G1KH90_9PLEO</name>
<organism evidence="4 5">
    <name type="scientific">Pleomassaria siparia CBS 279.74</name>
    <dbReference type="NCBI Taxonomy" id="1314801"/>
    <lineage>
        <taxon>Eukaryota</taxon>
        <taxon>Fungi</taxon>
        <taxon>Dikarya</taxon>
        <taxon>Ascomycota</taxon>
        <taxon>Pezizomycotina</taxon>
        <taxon>Dothideomycetes</taxon>
        <taxon>Pleosporomycetidae</taxon>
        <taxon>Pleosporales</taxon>
        <taxon>Pleomassariaceae</taxon>
        <taxon>Pleomassaria</taxon>
    </lineage>
</organism>
<protein>
    <recommendedName>
        <fullName evidence="3">NmrA-like domain-containing protein</fullName>
    </recommendedName>
</protein>
<sequence length="286" mass="31639">VIVCCIDGRPGASVARAFSSLPNTRVRGLTNKPHAEIREKWAARAVDIIEVDYTDHDALAKIFKHATIIVGITSFWNNMYDHSVHTLASLTQHPPVVLARNNQLTEGLNIVRAAAGVVSLERYVHYMYPDVGPASGGTITGAYHFEVGAKVANYVVVNLPDLWAKTSMCVVGVCIWDWHRLMRRMRRDNSLTLGSSLPGHIPVPWVHPEDIGTFVVPLATTLPPRTAIQAYSGLASFFDICALVEQATGVHISSRQYSAAELTALFGPVGSMLFDQWTFIERHRYY</sequence>
<dbReference type="Gene3D" id="3.90.25.10">
    <property type="entry name" value="UDP-galactose 4-epimerase, domain 1"/>
    <property type="match status" value="1"/>
</dbReference>